<gene>
    <name evidence="1" type="ORF">DQK91_23380</name>
</gene>
<accession>A0A6P1Z9L9</accession>
<comment type="caution">
    <text evidence="1">The sequence shown here is derived from an EMBL/GenBank/DDBJ whole genome shotgun (WGS) entry which is preliminary data.</text>
</comment>
<dbReference type="AlphaFoldDB" id="A0A6P1Z9L9"/>
<proteinExistence type="predicted"/>
<evidence type="ECO:0000313" key="2">
    <source>
        <dbReference type="Proteomes" id="UP000434052"/>
    </source>
</evidence>
<protein>
    <submittedName>
        <fullName evidence="1">Uncharacterized protein</fullName>
    </submittedName>
</protein>
<dbReference type="EMBL" id="QMIF01000326">
    <property type="protein sequence ID" value="TVM24468.1"/>
    <property type="molecule type" value="Genomic_DNA"/>
</dbReference>
<reference evidence="1 2" key="1">
    <citation type="submission" date="2018-06" db="EMBL/GenBank/DDBJ databases">
        <title>Complete genome of Desulfovibrio marinus P48SEP.</title>
        <authorList>
            <person name="Crispim J.S."/>
            <person name="Vidigal P.M.P."/>
            <person name="Silva L.C.F."/>
            <person name="Araujo L.C."/>
            <person name="Laguardia C.N."/>
            <person name="Dias R.S."/>
            <person name="Sousa M.P."/>
            <person name="Paula S.O."/>
            <person name="Silva C."/>
        </authorList>
    </citation>
    <scope>NUCLEOTIDE SEQUENCE [LARGE SCALE GENOMIC DNA]</scope>
    <source>
        <strain evidence="1 2">P48SEP</strain>
    </source>
</reference>
<feature type="non-terminal residue" evidence="1">
    <location>
        <position position="1"/>
    </location>
</feature>
<name>A0A6P1Z9L9_9BACT</name>
<dbReference type="Proteomes" id="UP000434052">
    <property type="component" value="Unassembled WGS sequence"/>
</dbReference>
<sequence>VTLKRIYQQIFKSSFRICGNLIVLLHGTHLEQRRAPSPAFRHTVLVHRLADFLAISGEVAMGKAGRRIMSHEVPFQGSCV</sequence>
<organism evidence="1 2">
    <name type="scientific">Oceanidesulfovibrio marinus</name>
    <dbReference type="NCBI Taxonomy" id="370038"/>
    <lineage>
        <taxon>Bacteria</taxon>
        <taxon>Pseudomonadati</taxon>
        <taxon>Thermodesulfobacteriota</taxon>
        <taxon>Desulfovibrionia</taxon>
        <taxon>Desulfovibrionales</taxon>
        <taxon>Desulfovibrionaceae</taxon>
        <taxon>Oceanidesulfovibrio</taxon>
    </lineage>
</organism>
<evidence type="ECO:0000313" key="1">
    <source>
        <dbReference type="EMBL" id="TVM24468.1"/>
    </source>
</evidence>